<dbReference type="EMBL" id="BDQI01000005">
    <property type="protein sequence ID" value="GAX51475.1"/>
    <property type="molecule type" value="Genomic_DNA"/>
</dbReference>
<evidence type="ECO:0000313" key="2">
    <source>
        <dbReference type="Proteomes" id="UP000217446"/>
    </source>
</evidence>
<dbReference type="AlphaFoldDB" id="A0A250VBD0"/>
<accession>A0A250VBD0</accession>
<dbReference type="Proteomes" id="UP000217446">
    <property type="component" value="Unassembled WGS sequence"/>
</dbReference>
<protein>
    <recommendedName>
        <fullName evidence="3">Lipoprotein</fullName>
    </recommendedName>
</protein>
<reference evidence="2" key="1">
    <citation type="submission" date="2017-05" db="EMBL/GenBank/DDBJ databases">
        <title>Streptomyces olivochromogenes NBRC 3561 whole genome shotgun sequence.</title>
        <authorList>
            <person name="Dohra H."/>
            <person name="Kodani S."/>
        </authorList>
    </citation>
    <scope>NUCLEOTIDE SEQUENCE [LARGE SCALE GENOMIC DNA]</scope>
    <source>
        <strain evidence="2">NBRC 3561</strain>
    </source>
</reference>
<evidence type="ECO:0000313" key="1">
    <source>
        <dbReference type="EMBL" id="GAX51475.1"/>
    </source>
</evidence>
<name>A0A250VBD0_STROL</name>
<keyword evidence="2" id="KW-1185">Reference proteome</keyword>
<proteinExistence type="predicted"/>
<organism evidence="1 2">
    <name type="scientific">Streptomyces olivochromogenes</name>
    <dbReference type="NCBI Taxonomy" id="1963"/>
    <lineage>
        <taxon>Bacteria</taxon>
        <taxon>Bacillati</taxon>
        <taxon>Actinomycetota</taxon>
        <taxon>Actinomycetes</taxon>
        <taxon>Kitasatosporales</taxon>
        <taxon>Streptomycetaceae</taxon>
        <taxon>Streptomyces</taxon>
    </lineage>
</organism>
<dbReference type="STRING" id="1963.AQJ27_21860"/>
<comment type="caution">
    <text evidence="1">The sequence shown here is derived from an EMBL/GenBank/DDBJ whole genome shotgun (WGS) entry which is preliminary data.</text>
</comment>
<evidence type="ECO:0008006" key="3">
    <source>
        <dbReference type="Google" id="ProtNLM"/>
    </source>
</evidence>
<dbReference type="PROSITE" id="PS51257">
    <property type="entry name" value="PROKAR_LIPOPROTEIN"/>
    <property type="match status" value="1"/>
</dbReference>
<sequence length="174" mass="18304">MRFAVLVAITVASGAVGCSSNEQKQEYTVPKALCGVSVPTDALSHLLPASGKKLTADEVEGSSEDVRLCKVTVDDVMVLTLSRERIDAGDSAQHILFSQLSIARPKSAQDGTIAYADQAAVSLIKCRGAGVEKEDISTLVKVLKPARPDESAMKNLISGYTAALNKQGPCKRGS</sequence>
<gene>
    <name evidence="1" type="ORF">SO3561_02977</name>
</gene>